<dbReference type="AlphaFoldDB" id="A0A9P7Y7E3"/>
<feature type="compositionally biased region" description="Low complexity" evidence="1">
    <location>
        <begin position="577"/>
        <end position="595"/>
    </location>
</feature>
<sequence length="889" mass="93697">MSHPKPTNTSSSSYHTISGAAAAHLIKQKQQLQQQQQQAILDNARTLPAKVRGSSTTTATAIFNIPAPPRKSGGSRIGQSILGQLLAAHSPGGRNNSGGGGSEMSSETHRPKEQQRRSVFPASWGLNFSSSSSKSRAMQQGGPSLPSRHSSTAAAPSTAAAAPKGVTGGVVPLGGPLLPSHLVENPEPMDRLQPVLPSVWLESILSGLSRADLNTPPHYATLPRVNWQDEQQQQPPIFPGLGPRLKKEDRPSSSNRTRLPSSAAVAEGAAAGTRLPPHPDPSTSTLHPRSQQTLHKKSSVCELALGDDARELFQQNRPKTLSSAVIQSQIVPLKESLRNNMRQRSLDSSATLAPSSGAANKPVMESSPNHRVSSGSVITVDTPSSSAQATPATVKTTRGRFTIESQSALPSPARTRTLSCASATALNYEESSSYSSSYSSSLTPSSTLSSGGLQDRGMSPRRMDRTASYPVTPSSPKLSHSFPSSRSLHSPLFPPSPRLSPLSADYTNSNGDSSNSTNTTSSPISIPSRASSPVSSPTGRSSHQRSQSNTSSTSSSRFSKVIIPPPASAASLQFASFSSVGSPPRPSVPSASPTVEPSTWAASSTGDSLVTEKRPNNSGGSNNIRNLSIQIVDADRTSRNSSRASRRTLEYEREPTPVHPLDEDLAASASTTPATTGSAVARENGLIRTHQTMNRVHPALDQDFVDSPGCSESSSSLDSRVGGIGTFMGLPDRRASDNAHQQQYESGGFGYFDRTSPGSFRPRSLSATNLDSVGTNNGSTPSLHQQLSWADRTAMQREESSHSRSFDTGTPPASASSSSVSPHIHGGGELSDVVMVKKSAKGRMFTVERQSTLPPASPTKSSRFIVVSSTEDMCLSPPSSLSPRPHALH</sequence>
<protein>
    <submittedName>
        <fullName evidence="2">Uncharacterized protein</fullName>
    </submittedName>
</protein>
<reference evidence="2" key="1">
    <citation type="submission" date="2021-06" db="EMBL/GenBank/DDBJ databases">
        <title>Genome Sequence of Mortierella hyaline Strain SCG-10, a Cold-Adapted, Nitrate-Reducing Fungus Isolated from Soil in Minnesota, USA.</title>
        <authorList>
            <person name="Aldossari N."/>
        </authorList>
    </citation>
    <scope>NUCLEOTIDE SEQUENCE</scope>
    <source>
        <strain evidence="2">SCG-10</strain>
    </source>
</reference>
<feature type="compositionally biased region" description="Low complexity" evidence="1">
    <location>
        <begin position="474"/>
        <end position="491"/>
    </location>
</feature>
<keyword evidence="3" id="KW-1185">Reference proteome</keyword>
<dbReference type="EMBL" id="JAHRHY010000001">
    <property type="protein sequence ID" value="KAG9073364.1"/>
    <property type="molecule type" value="Genomic_DNA"/>
</dbReference>
<feature type="compositionally biased region" description="Polar residues" evidence="1">
    <location>
        <begin position="765"/>
        <end position="788"/>
    </location>
</feature>
<feature type="compositionally biased region" description="Low complexity" evidence="1">
    <location>
        <begin position="811"/>
        <end position="822"/>
    </location>
</feature>
<dbReference type="Proteomes" id="UP000707451">
    <property type="component" value="Unassembled WGS sequence"/>
</dbReference>
<feature type="region of interest" description="Disordered" evidence="1">
    <location>
        <begin position="48"/>
        <end position="167"/>
    </location>
</feature>
<feature type="compositionally biased region" description="Polar residues" evidence="1">
    <location>
        <begin position="281"/>
        <end position="293"/>
    </location>
</feature>
<feature type="compositionally biased region" description="Polar residues" evidence="1">
    <location>
        <begin position="366"/>
        <end position="396"/>
    </location>
</feature>
<evidence type="ECO:0000313" key="3">
    <source>
        <dbReference type="Proteomes" id="UP000707451"/>
    </source>
</evidence>
<feature type="compositionally biased region" description="Basic and acidic residues" evidence="1">
    <location>
        <begin position="794"/>
        <end position="805"/>
    </location>
</feature>
<feature type="compositionally biased region" description="Low complexity" evidence="1">
    <location>
        <begin position="150"/>
        <end position="165"/>
    </location>
</feature>
<feature type="region of interest" description="Disordered" evidence="1">
    <location>
        <begin position="745"/>
        <end position="829"/>
    </location>
</feature>
<comment type="caution">
    <text evidence="2">The sequence shown here is derived from an EMBL/GenBank/DDBJ whole genome shotgun (WGS) entry which is preliminary data.</text>
</comment>
<feature type="compositionally biased region" description="Polar residues" evidence="1">
    <location>
        <begin position="338"/>
        <end position="358"/>
    </location>
</feature>
<proteinExistence type="predicted"/>
<feature type="compositionally biased region" description="Low complexity" evidence="1">
    <location>
        <begin position="263"/>
        <end position="272"/>
    </location>
</feature>
<organism evidence="2 3">
    <name type="scientific">Linnemannia hyalina</name>
    <dbReference type="NCBI Taxonomy" id="64524"/>
    <lineage>
        <taxon>Eukaryota</taxon>
        <taxon>Fungi</taxon>
        <taxon>Fungi incertae sedis</taxon>
        <taxon>Mucoromycota</taxon>
        <taxon>Mortierellomycotina</taxon>
        <taxon>Mortierellomycetes</taxon>
        <taxon>Mortierellales</taxon>
        <taxon>Mortierellaceae</taxon>
        <taxon>Linnemannia</taxon>
    </lineage>
</organism>
<accession>A0A9P7Y7E3</accession>
<feature type="compositionally biased region" description="Low complexity" evidence="1">
    <location>
        <begin position="433"/>
        <end position="450"/>
    </location>
</feature>
<feature type="compositionally biased region" description="Low complexity" evidence="1">
    <location>
        <begin position="499"/>
        <end position="559"/>
    </location>
</feature>
<feature type="compositionally biased region" description="Polar residues" evidence="1">
    <location>
        <begin position="403"/>
        <end position="415"/>
    </location>
</feature>
<feature type="region of interest" description="Disordered" evidence="1">
    <location>
        <begin position="433"/>
        <end position="559"/>
    </location>
</feature>
<evidence type="ECO:0000256" key="1">
    <source>
        <dbReference type="SAM" id="MobiDB-lite"/>
    </source>
</evidence>
<name>A0A9P7Y7E3_9FUNG</name>
<feature type="compositionally biased region" description="Polar residues" evidence="1">
    <location>
        <begin position="596"/>
        <end position="608"/>
    </location>
</feature>
<dbReference type="OrthoDB" id="2447507at2759"/>
<feature type="compositionally biased region" description="Basic and acidic residues" evidence="1">
    <location>
        <begin position="106"/>
        <end position="116"/>
    </location>
</feature>
<feature type="compositionally biased region" description="Polar residues" evidence="1">
    <location>
        <begin position="616"/>
        <end position="629"/>
    </location>
</feature>
<evidence type="ECO:0000313" key="2">
    <source>
        <dbReference type="EMBL" id="KAG9073364.1"/>
    </source>
</evidence>
<feature type="region of interest" description="Disordered" evidence="1">
    <location>
        <begin position="336"/>
        <end position="415"/>
    </location>
</feature>
<feature type="region of interest" description="Disordered" evidence="1">
    <location>
        <begin position="577"/>
        <end position="661"/>
    </location>
</feature>
<gene>
    <name evidence="2" type="ORF">KI688_001159</name>
</gene>
<feature type="region of interest" description="Disordered" evidence="1">
    <location>
        <begin position="226"/>
        <end position="296"/>
    </location>
</feature>
<feature type="compositionally biased region" description="Basic and acidic residues" evidence="1">
    <location>
        <begin position="647"/>
        <end position="661"/>
    </location>
</feature>